<comment type="caution">
    <text evidence="1">The sequence shown here is derived from an EMBL/GenBank/DDBJ whole genome shotgun (WGS) entry which is preliminary data.</text>
</comment>
<dbReference type="AlphaFoldDB" id="A0A090S736"/>
<accession>A0A090S736</accession>
<sequence length="411" mass="45764">MLSLQCQASSNSIWDGFAVETDYQVNLQSIGSGDSVFVPNNGDSSHEQINALLDISAHYKSISGNVALLGTSLYDNGQAPQRQVEAVITSLTYETSVTLGGTDWDLLLGKARLDWGVGYGYRVWDIFTPYRRNPVGIQVEEGAGTVALSHYGVESEWTLIATDSSWTQLDTTEYGKANQQQGFGGKYYRLMGDLEAQVIAYYDNVREGLVGGSLVNVFNNAWSGHSSLSYSRSYQGYGFEPGRPAQLCKQSHATQFLVGGTWSHASGISVIGEYWYDSRAWHKDQWQQADEYAKQNPSPVSASYALGYTQQNMVQHNIMLHSRLDPLFWNQWDWSKDSRILQNMKPRLDLLIAPEDGGVIATQWIDFELIDTGDSNLNLEFAARFVTGASNSVYANLPDTYNILINLKGRF</sequence>
<dbReference type="STRING" id="990268.JCM19235_3034"/>
<reference evidence="1 2" key="1">
    <citation type="submission" date="2014-09" db="EMBL/GenBank/DDBJ databases">
        <title>Vibrio maritimus JCM 19235. (C45) whole genome shotgun sequence.</title>
        <authorList>
            <person name="Sawabe T."/>
            <person name="Meirelles P."/>
            <person name="Nakanishi M."/>
            <person name="Sayaka M."/>
            <person name="Hattori M."/>
            <person name="Ohkuma M."/>
        </authorList>
    </citation>
    <scope>NUCLEOTIDE SEQUENCE [LARGE SCALE GENOMIC DNA]</scope>
    <source>
        <strain evidence="2">JCM19235</strain>
    </source>
</reference>
<protein>
    <recommendedName>
        <fullName evidence="3">Alginate export domain-containing protein</fullName>
    </recommendedName>
</protein>
<evidence type="ECO:0000313" key="1">
    <source>
        <dbReference type="EMBL" id="GAL22339.1"/>
    </source>
</evidence>
<organism evidence="1 2">
    <name type="scientific">Vibrio maritimus</name>
    <dbReference type="NCBI Taxonomy" id="990268"/>
    <lineage>
        <taxon>Bacteria</taxon>
        <taxon>Pseudomonadati</taxon>
        <taxon>Pseudomonadota</taxon>
        <taxon>Gammaproteobacteria</taxon>
        <taxon>Vibrionales</taxon>
        <taxon>Vibrionaceae</taxon>
        <taxon>Vibrio</taxon>
    </lineage>
</organism>
<keyword evidence="2" id="KW-1185">Reference proteome</keyword>
<gene>
    <name evidence="1" type="ORF">JCM19235_3034</name>
</gene>
<name>A0A090S736_9VIBR</name>
<evidence type="ECO:0000313" key="2">
    <source>
        <dbReference type="Proteomes" id="UP000029228"/>
    </source>
</evidence>
<proteinExistence type="predicted"/>
<evidence type="ECO:0008006" key="3">
    <source>
        <dbReference type="Google" id="ProtNLM"/>
    </source>
</evidence>
<dbReference type="Proteomes" id="UP000029228">
    <property type="component" value="Unassembled WGS sequence"/>
</dbReference>
<dbReference type="EMBL" id="BBMR01000012">
    <property type="protein sequence ID" value="GAL22339.1"/>
    <property type="molecule type" value="Genomic_DNA"/>
</dbReference>